<evidence type="ECO:0000256" key="3">
    <source>
        <dbReference type="ARBA" id="ARBA00023163"/>
    </source>
</evidence>
<keyword evidence="2" id="KW-0238">DNA-binding</keyword>
<dbReference type="Gene3D" id="1.10.10.60">
    <property type="entry name" value="Homeodomain-like"/>
    <property type="match status" value="1"/>
</dbReference>
<organism evidence="5 6">
    <name type="scientific">Hyunsoonleella pacifica</name>
    <dbReference type="NCBI Taxonomy" id="1080224"/>
    <lineage>
        <taxon>Bacteria</taxon>
        <taxon>Pseudomonadati</taxon>
        <taxon>Bacteroidota</taxon>
        <taxon>Flavobacteriia</taxon>
        <taxon>Flavobacteriales</taxon>
        <taxon>Flavobacteriaceae</taxon>
    </lineage>
</organism>
<dbReference type="Proteomes" id="UP000292372">
    <property type="component" value="Unassembled WGS sequence"/>
</dbReference>
<dbReference type="SMART" id="SM00342">
    <property type="entry name" value="HTH_ARAC"/>
    <property type="match status" value="1"/>
</dbReference>
<keyword evidence="6" id="KW-1185">Reference proteome</keyword>
<feature type="domain" description="HTH araC/xylS-type" evidence="4">
    <location>
        <begin position="187"/>
        <end position="285"/>
    </location>
</feature>
<dbReference type="PRINTS" id="PR00032">
    <property type="entry name" value="HTHARAC"/>
</dbReference>
<dbReference type="InterPro" id="IPR003313">
    <property type="entry name" value="AraC-bd"/>
</dbReference>
<sequence length="287" mass="34193">MKKIPIKHLNHFHKSSNKQEVFKIRKLEDLFEGKNMIIKHHRHDFYFILAMKKGYGSHEIDFTSYKVSDYSFFIVRPGQIHKLNLRKDGIGFIIQFDPEFYYSNERRINTLLQKIGANNFYQCNQDIFSRLNTLLNTVFSEYQNKPEQYIEVIKSNLKILFIELTRLKSTTIQSQNTKDIYIQDRLEEFLKLLEINISTHKQVSQYADMLHLSGYQLNSITKQTLAKTASKLINEQIILESKRYLLATTNQINHIAHYLGYEDVSYFIRFFKKHTGLSPRVFRENFK</sequence>
<gene>
    <name evidence="5" type="ORF">EYD46_10060</name>
</gene>
<keyword evidence="1" id="KW-0805">Transcription regulation</keyword>
<evidence type="ECO:0000313" key="6">
    <source>
        <dbReference type="Proteomes" id="UP000292372"/>
    </source>
</evidence>
<dbReference type="PANTHER" id="PTHR43280">
    <property type="entry name" value="ARAC-FAMILY TRANSCRIPTIONAL REGULATOR"/>
    <property type="match status" value="1"/>
</dbReference>
<evidence type="ECO:0000313" key="5">
    <source>
        <dbReference type="EMBL" id="TBN15471.1"/>
    </source>
</evidence>
<dbReference type="Pfam" id="PF12833">
    <property type="entry name" value="HTH_18"/>
    <property type="match status" value="1"/>
</dbReference>
<dbReference type="InterPro" id="IPR020449">
    <property type="entry name" value="Tscrpt_reg_AraC-type_HTH"/>
</dbReference>
<dbReference type="SUPFAM" id="SSF46689">
    <property type="entry name" value="Homeodomain-like"/>
    <property type="match status" value="1"/>
</dbReference>
<dbReference type="PROSITE" id="PS01124">
    <property type="entry name" value="HTH_ARAC_FAMILY_2"/>
    <property type="match status" value="1"/>
</dbReference>
<dbReference type="PANTHER" id="PTHR43280:SF32">
    <property type="entry name" value="TRANSCRIPTIONAL REGULATORY PROTEIN"/>
    <property type="match status" value="1"/>
</dbReference>
<dbReference type="InterPro" id="IPR009057">
    <property type="entry name" value="Homeodomain-like_sf"/>
</dbReference>
<dbReference type="OrthoDB" id="1096411at2"/>
<accession>A0A4Q9FMN4</accession>
<dbReference type="Pfam" id="PF02311">
    <property type="entry name" value="AraC_binding"/>
    <property type="match status" value="1"/>
</dbReference>
<evidence type="ECO:0000259" key="4">
    <source>
        <dbReference type="PROSITE" id="PS01124"/>
    </source>
</evidence>
<dbReference type="AlphaFoldDB" id="A0A4Q9FMN4"/>
<dbReference type="EMBL" id="SIRS01000004">
    <property type="protein sequence ID" value="TBN15471.1"/>
    <property type="molecule type" value="Genomic_DNA"/>
</dbReference>
<dbReference type="SUPFAM" id="SSF51215">
    <property type="entry name" value="Regulatory protein AraC"/>
    <property type="match status" value="1"/>
</dbReference>
<evidence type="ECO:0000256" key="2">
    <source>
        <dbReference type="ARBA" id="ARBA00023125"/>
    </source>
</evidence>
<name>A0A4Q9FMN4_9FLAO</name>
<comment type="caution">
    <text evidence="5">The sequence shown here is derived from an EMBL/GenBank/DDBJ whole genome shotgun (WGS) entry which is preliminary data.</text>
</comment>
<dbReference type="GO" id="GO:0043565">
    <property type="term" value="F:sequence-specific DNA binding"/>
    <property type="evidence" value="ECO:0007669"/>
    <property type="project" value="InterPro"/>
</dbReference>
<protein>
    <submittedName>
        <fullName evidence="5">Helix-turn-helix domain-containing protein</fullName>
    </submittedName>
</protein>
<dbReference type="GO" id="GO:0003700">
    <property type="term" value="F:DNA-binding transcription factor activity"/>
    <property type="evidence" value="ECO:0007669"/>
    <property type="project" value="InterPro"/>
</dbReference>
<keyword evidence="3" id="KW-0804">Transcription</keyword>
<dbReference type="InterPro" id="IPR037923">
    <property type="entry name" value="HTH-like"/>
</dbReference>
<proteinExistence type="predicted"/>
<reference evidence="5 6" key="1">
    <citation type="journal article" date="2015" name="Int. J. Syst. Evol. Microbiol.">
        <title>Hyunsoonleella pacifica sp. nov., isolated from seawater of South Pacific Gyre.</title>
        <authorList>
            <person name="Gao X."/>
            <person name="Zhang Z."/>
            <person name="Dai X."/>
            <person name="Zhang X.H."/>
        </authorList>
    </citation>
    <scope>NUCLEOTIDE SEQUENCE [LARGE SCALE GENOMIC DNA]</scope>
    <source>
        <strain evidence="5 6">SW033</strain>
    </source>
</reference>
<evidence type="ECO:0000256" key="1">
    <source>
        <dbReference type="ARBA" id="ARBA00023015"/>
    </source>
</evidence>
<dbReference type="RefSeq" id="WP_130936956.1">
    <property type="nucleotide sequence ID" value="NZ_BMEE01000004.1"/>
</dbReference>
<dbReference type="InterPro" id="IPR018060">
    <property type="entry name" value="HTH_AraC"/>
</dbReference>